<name>A0A9W6ZV63_9STRA</name>
<dbReference type="InterPro" id="IPR036397">
    <property type="entry name" value="RNaseH_sf"/>
</dbReference>
<dbReference type="InterPro" id="IPR047021">
    <property type="entry name" value="REXO1/3/4-like"/>
</dbReference>
<dbReference type="SUPFAM" id="SSF53098">
    <property type="entry name" value="Ribonuclease H-like"/>
    <property type="match status" value="1"/>
</dbReference>
<dbReference type="SMART" id="SM00479">
    <property type="entry name" value="EXOIII"/>
    <property type="match status" value="1"/>
</dbReference>
<dbReference type="InterPro" id="IPR012337">
    <property type="entry name" value="RNaseH-like_sf"/>
</dbReference>
<keyword evidence="3" id="KW-0378">Hydrolase</keyword>
<dbReference type="PANTHER" id="PTHR12801">
    <property type="entry name" value="RNA EXONUCLEASE REXO1 / RECO3 FAMILY MEMBER-RELATED"/>
    <property type="match status" value="1"/>
</dbReference>
<evidence type="ECO:0000256" key="2">
    <source>
        <dbReference type="ARBA" id="ARBA00022722"/>
    </source>
</evidence>
<keyword evidence="1" id="KW-0698">rRNA processing</keyword>
<dbReference type="Proteomes" id="UP001165085">
    <property type="component" value="Unassembled WGS sequence"/>
</dbReference>
<dbReference type="GO" id="GO:0003676">
    <property type="term" value="F:nucleic acid binding"/>
    <property type="evidence" value="ECO:0007669"/>
    <property type="project" value="InterPro"/>
</dbReference>
<keyword evidence="7" id="KW-1185">Reference proteome</keyword>
<evidence type="ECO:0000256" key="3">
    <source>
        <dbReference type="ARBA" id="ARBA00022801"/>
    </source>
</evidence>
<reference evidence="7" key="1">
    <citation type="journal article" date="2023" name="Commun. Biol.">
        <title>Genome analysis of Parmales, the sister group of diatoms, reveals the evolutionary specialization of diatoms from phago-mixotrophs to photoautotrophs.</title>
        <authorList>
            <person name="Ban H."/>
            <person name="Sato S."/>
            <person name="Yoshikawa S."/>
            <person name="Yamada K."/>
            <person name="Nakamura Y."/>
            <person name="Ichinomiya M."/>
            <person name="Sato N."/>
            <person name="Blanc-Mathieu R."/>
            <person name="Endo H."/>
            <person name="Kuwata A."/>
            <person name="Ogata H."/>
        </authorList>
    </citation>
    <scope>NUCLEOTIDE SEQUENCE [LARGE SCALE GENOMIC DNA]</scope>
    <source>
        <strain evidence="7">NIES 3701</strain>
    </source>
</reference>
<evidence type="ECO:0000256" key="4">
    <source>
        <dbReference type="ARBA" id="ARBA00025599"/>
    </source>
</evidence>
<dbReference type="InterPro" id="IPR013520">
    <property type="entry name" value="Ribonucl_H"/>
</dbReference>
<evidence type="ECO:0000313" key="7">
    <source>
        <dbReference type="Proteomes" id="UP001165085"/>
    </source>
</evidence>
<accession>A0A9W6ZV63</accession>
<protein>
    <recommendedName>
        <fullName evidence="5">Exonuclease domain-containing protein</fullName>
    </recommendedName>
</protein>
<dbReference type="GO" id="GO:0006364">
    <property type="term" value="P:rRNA processing"/>
    <property type="evidence" value="ECO:0007669"/>
    <property type="project" value="UniProtKB-KW"/>
</dbReference>
<sequence>MFLELLKSLQNWVISAVLVVKKLVLDDGEKIEAAPSQDRTPGPPLSDDSKIYGIDCEMVGTGRAGSKSMLARVTVVRPHHSTSTSTSTSTSSTFREEDFEVVYDRIVRPENGKKISDYRTKYSGITKEIIRDGLPGVPVVDFSTARSEVGAMIAGKRIVGHAVFNDFEALRLVHPSNLTRDTALYPPFMDSQGKKDGRRMRQRKLKYLVEEELGGALIQTGSGGHSSAEDASAALALYLKHKIPWESRFTEGESTFTQGVQPKELSNSITLYLDGSNLGGVGLKKAEPASAVSVSYSLVYNATVESGDPRHKAFSSVDWVPSLQSLTNGNVSPKIPEIVVFWDGAGLKHVVKGQKKRREAEVQQLGPAVRLHITPESVEADDTIVEMVASETKNVNFNTDPRNRIVVDVDTMLRTLTSDTPSASFFIIRRKAGGTKTHKKIFTKINLRRPREGAHILIPITSRLHAQCVATARRLKHEKLNHLVEISAVDLKYVKSIVATDDVLLADRIVAEGGVVLNCSQLLNLL</sequence>
<dbReference type="EMBL" id="BRXY01000048">
    <property type="protein sequence ID" value="GMH57713.1"/>
    <property type="molecule type" value="Genomic_DNA"/>
</dbReference>
<dbReference type="GO" id="GO:0004527">
    <property type="term" value="F:exonuclease activity"/>
    <property type="evidence" value="ECO:0007669"/>
    <property type="project" value="InterPro"/>
</dbReference>
<organism evidence="6 7">
    <name type="scientific">Triparma strigata</name>
    <dbReference type="NCBI Taxonomy" id="1606541"/>
    <lineage>
        <taxon>Eukaryota</taxon>
        <taxon>Sar</taxon>
        <taxon>Stramenopiles</taxon>
        <taxon>Ochrophyta</taxon>
        <taxon>Bolidophyceae</taxon>
        <taxon>Parmales</taxon>
        <taxon>Triparmaceae</taxon>
        <taxon>Triparma</taxon>
    </lineage>
</organism>
<keyword evidence="2" id="KW-0540">Nuclease</keyword>
<dbReference type="AlphaFoldDB" id="A0A9W6ZV63"/>
<gene>
    <name evidence="6" type="ORF">TrST_g2344</name>
</gene>
<dbReference type="PANTHER" id="PTHR12801:SF45">
    <property type="entry name" value="RNA EXONUCLEASE 4"/>
    <property type="match status" value="1"/>
</dbReference>
<evidence type="ECO:0000256" key="1">
    <source>
        <dbReference type="ARBA" id="ARBA00022552"/>
    </source>
</evidence>
<dbReference type="Gene3D" id="3.30.420.10">
    <property type="entry name" value="Ribonuclease H-like superfamily/Ribonuclease H"/>
    <property type="match status" value="1"/>
</dbReference>
<evidence type="ECO:0000313" key="6">
    <source>
        <dbReference type="EMBL" id="GMH57713.1"/>
    </source>
</evidence>
<comment type="function">
    <text evidence="4">Exoribonuclease involved in ribosome biosynthesis. Involved in the processing of ITS1, the internal transcribed spacer localized between the 18S and 5.8S rRNAs.</text>
</comment>
<dbReference type="OrthoDB" id="16516at2759"/>
<proteinExistence type="predicted"/>
<feature type="domain" description="Exonuclease" evidence="5">
    <location>
        <begin position="50"/>
        <end position="247"/>
    </location>
</feature>
<evidence type="ECO:0000259" key="5">
    <source>
        <dbReference type="SMART" id="SM00479"/>
    </source>
</evidence>
<dbReference type="GO" id="GO:0005634">
    <property type="term" value="C:nucleus"/>
    <property type="evidence" value="ECO:0007669"/>
    <property type="project" value="TreeGrafter"/>
</dbReference>
<comment type="caution">
    <text evidence="6">The sequence shown here is derived from an EMBL/GenBank/DDBJ whole genome shotgun (WGS) entry which is preliminary data.</text>
</comment>